<dbReference type="RefSeq" id="WP_147272648.1">
    <property type="nucleotide sequence ID" value="NZ_WPOO01000004.1"/>
</dbReference>
<evidence type="ECO:0000313" key="2">
    <source>
        <dbReference type="Proteomes" id="UP000488839"/>
    </source>
</evidence>
<dbReference type="Proteomes" id="UP000488839">
    <property type="component" value="Unassembled WGS sequence"/>
</dbReference>
<evidence type="ECO:0000313" key="1">
    <source>
        <dbReference type="EMBL" id="MVN58405.1"/>
    </source>
</evidence>
<protein>
    <submittedName>
        <fullName evidence="1">Uncharacterized protein</fullName>
    </submittedName>
</protein>
<comment type="caution">
    <text evidence="1">The sequence shown here is derived from an EMBL/GenBank/DDBJ whole genome shotgun (WGS) entry which is preliminary data.</text>
</comment>
<sequence length="71" mass="8215">MPTTTIDLSSDFNGLYNRILRYLRLSSALRQQSAFVVIPEHMKATAAQQLLASTFARWDNPRVCKYRQEQP</sequence>
<dbReference type="EMBL" id="WPOO01000004">
    <property type="protein sequence ID" value="MVN58405.1"/>
    <property type="molecule type" value="Genomic_DNA"/>
</dbReference>
<gene>
    <name evidence="1" type="ORF">GO707_04070</name>
</gene>
<proteinExistence type="predicted"/>
<keyword evidence="2" id="KW-1185">Reference proteome</keyword>
<dbReference type="AlphaFoldDB" id="A0A7K1T447"/>
<name>A0A7K1T447_9ACTN</name>
<accession>A0A7K1T447</accession>
<reference evidence="1 2" key="1">
    <citation type="submission" date="2019-11" db="EMBL/GenBank/DDBJ databases">
        <title>Whole genome shotgun sequencing (WGS) data from Adlercreutzia equolifaciens ResAG-91, Eggerthella lenta MRI-F36, MRI-F37, MRI-F40, ResAG-49, ResAG-88, ResAG-121, ResAG-145, and Gordonibacter sp. ResAG-5, ResAG-26, ResAG-43, ResAG-50, ResAG-59.</title>
        <authorList>
            <person name="Stoll D.A."/>
            <person name="Danylec N."/>
            <person name="Franz C.M.A.P."/>
            <person name="Huch M."/>
        </authorList>
    </citation>
    <scope>NUCLEOTIDE SEQUENCE [LARGE SCALE GENOMIC DNA]</scope>
    <source>
        <strain evidence="1 2">ResAG-91</strain>
    </source>
</reference>
<organism evidence="1 2">
    <name type="scientific">Adlercreutzia rubneri</name>
    <dbReference type="NCBI Taxonomy" id="2916441"/>
    <lineage>
        <taxon>Bacteria</taxon>
        <taxon>Bacillati</taxon>
        <taxon>Actinomycetota</taxon>
        <taxon>Coriobacteriia</taxon>
        <taxon>Eggerthellales</taxon>
        <taxon>Eggerthellaceae</taxon>
        <taxon>Adlercreutzia</taxon>
    </lineage>
</organism>